<dbReference type="AlphaFoldDB" id="A0A1I8BCZ7"/>
<organism evidence="1 2">
    <name type="scientific">Meloidogyne hapla</name>
    <name type="common">Root-knot nematode worm</name>
    <dbReference type="NCBI Taxonomy" id="6305"/>
    <lineage>
        <taxon>Eukaryota</taxon>
        <taxon>Metazoa</taxon>
        <taxon>Ecdysozoa</taxon>
        <taxon>Nematoda</taxon>
        <taxon>Chromadorea</taxon>
        <taxon>Rhabditida</taxon>
        <taxon>Tylenchina</taxon>
        <taxon>Tylenchomorpha</taxon>
        <taxon>Tylenchoidea</taxon>
        <taxon>Meloidogynidae</taxon>
        <taxon>Meloidogyninae</taxon>
        <taxon>Meloidogyne</taxon>
    </lineage>
</organism>
<protein>
    <submittedName>
        <fullName evidence="2">Uncharacterized protein</fullName>
    </submittedName>
</protein>
<evidence type="ECO:0000313" key="1">
    <source>
        <dbReference type="Proteomes" id="UP000095281"/>
    </source>
</evidence>
<evidence type="ECO:0000313" key="2">
    <source>
        <dbReference type="WBParaSite" id="MhA1_Contig2019.frz3.gene2"/>
    </source>
</evidence>
<keyword evidence="1" id="KW-1185">Reference proteome</keyword>
<proteinExistence type="predicted"/>
<reference evidence="2" key="1">
    <citation type="submission" date="2016-11" db="UniProtKB">
        <authorList>
            <consortium name="WormBaseParasite"/>
        </authorList>
    </citation>
    <scope>IDENTIFICATION</scope>
</reference>
<dbReference type="Proteomes" id="UP000095281">
    <property type="component" value="Unplaced"/>
</dbReference>
<accession>A0A1I8BCZ7</accession>
<name>A0A1I8BCZ7_MELHA</name>
<dbReference type="WBParaSite" id="MhA1_Contig2019.frz3.gene2">
    <property type="protein sequence ID" value="MhA1_Contig2019.frz3.gene2"/>
    <property type="gene ID" value="MhA1_Contig2019.frz3.gene2"/>
</dbReference>
<sequence>MKFFNEGKKFSAIVCESLNDSDGPRLYYSIMH</sequence>